<organism evidence="1 2">
    <name type="scientific">Candidatus Komeilibacteria bacterium CG_4_10_14_0_2_um_filter_37_10</name>
    <dbReference type="NCBI Taxonomy" id="1974470"/>
    <lineage>
        <taxon>Bacteria</taxon>
        <taxon>Candidatus Komeiliibacteriota</taxon>
    </lineage>
</organism>
<evidence type="ECO:0000313" key="2">
    <source>
        <dbReference type="Proteomes" id="UP000230405"/>
    </source>
</evidence>
<dbReference type="EMBL" id="PFPO01000013">
    <property type="protein sequence ID" value="PIZ99735.1"/>
    <property type="molecule type" value="Genomic_DNA"/>
</dbReference>
<protein>
    <recommendedName>
        <fullName evidence="3">FCP1 homology domain-containing protein</fullName>
    </recommendedName>
</protein>
<sequence length="130" mass="15001">MNLYLDIDGTIITKQGQEANHLEEFLIYATTNYDCYWLSTHVQGDATDALRYLESVVSEKSMILLKQFKPTSWSNLKTEAIDFTQPFVWLDDCVFTPEKVILKNRGVLDSLIEIDLKNNPDQLLTLIKKI</sequence>
<dbReference type="Proteomes" id="UP000230405">
    <property type="component" value="Unassembled WGS sequence"/>
</dbReference>
<gene>
    <name evidence="1" type="ORF">COX77_00655</name>
</gene>
<accession>A0A2M7VGD6</accession>
<reference evidence="2" key="1">
    <citation type="submission" date="2017-09" db="EMBL/GenBank/DDBJ databases">
        <title>Depth-based differentiation of microbial function through sediment-hosted aquifers and enrichment of novel symbionts in the deep terrestrial subsurface.</title>
        <authorList>
            <person name="Probst A.J."/>
            <person name="Ladd B."/>
            <person name="Jarett J.K."/>
            <person name="Geller-Mcgrath D.E."/>
            <person name="Sieber C.M.K."/>
            <person name="Emerson J.B."/>
            <person name="Anantharaman K."/>
            <person name="Thomas B.C."/>
            <person name="Malmstrom R."/>
            <person name="Stieglmeier M."/>
            <person name="Klingl A."/>
            <person name="Woyke T."/>
            <person name="Ryan C.M."/>
            <person name="Banfield J.F."/>
        </authorList>
    </citation>
    <scope>NUCLEOTIDE SEQUENCE [LARGE SCALE GENOMIC DNA]</scope>
</reference>
<name>A0A2M7VGD6_9BACT</name>
<evidence type="ECO:0000313" key="1">
    <source>
        <dbReference type="EMBL" id="PIZ99735.1"/>
    </source>
</evidence>
<comment type="caution">
    <text evidence="1">The sequence shown here is derived from an EMBL/GenBank/DDBJ whole genome shotgun (WGS) entry which is preliminary data.</text>
</comment>
<dbReference type="AlphaFoldDB" id="A0A2M7VGD6"/>
<proteinExistence type="predicted"/>
<evidence type="ECO:0008006" key="3">
    <source>
        <dbReference type="Google" id="ProtNLM"/>
    </source>
</evidence>